<protein>
    <submittedName>
        <fullName evidence="1">Uncharacterized protein</fullName>
    </submittedName>
</protein>
<dbReference type="Proteomes" id="UP001234989">
    <property type="component" value="Chromosome 1"/>
</dbReference>
<evidence type="ECO:0000313" key="2">
    <source>
        <dbReference type="Proteomes" id="UP001234989"/>
    </source>
</evidence>
<dbReference type="PANTHER" id="PTHR45835:SF99">
    <property type="entry name" value="CHROMO DOMAIN-CONTAINING PROTEIN-RELATED"/>
    <property type="match status" value="1"/>
</dbReference>
<sequence length="105" mass="12435">MLRTCVIDYKGNRDDQLPLIELSYNNNYHSNIGVAPFEALYGRRCRYPICWFEVGEFALIGPELVNEAMEKVHLIRERLKTAQSQQKSYADVRRRDLEFDVHDWV</sequence>
<reference evidence="1" key="1">
    <citation type="submission" date="2023-08" db="EMBL/GenBank/DDBJ databases">
        <title>A de novo genome assembly of Solanum verrucosum Schlechtendal, a Mexican diploid species geographically isolated from the other diploid A-genome species in potato relatives.</title>
        <authorList>
            <person name="Hosaka K."/>
        </authorList>
    </citation>
    <scope>NUCLEOTIDE SEQUENCE</scope>
    <source>
        <tissue evidence="1">Young leaves</tissue>
    </source>
</reference>
<dbReference type="Gene3D" id="3.30.420.10">
    <property type="entry name" value="Ribonuclease H-like superfamily/Ribonuclease H"/>
    <property type="match status" value="1"/>
</dbReference>
<dbReference type="AlphaFoldDB" id="A0AAF0TA16"/>
<accession>A0AAF0TA16</accession>
<organism evidence="1 2">
    <name type="scientific">Solanum verrucosum</name>
    <dbReference type="NCBI Taxonomy" id="315347"/>
    <lineage>
        <taxon>Eukaryota</taxon>
        <taxon>Viridiplantae</taxon>
        <taxon>Streptophyta</taxon>
        <taxon>Embryophyta</taxon>
        <taxon>Tracheophyta</taxon>
        <taxon>Spermatophyta</taxon>
        <taxon>Magnoliopsida</taxon>
        <taxon>eudicotyledons</taxon>
        <taxon>Gunneridae</taxon>
        <taxon>Pentapetalae</taxon>
        <taxon>asterids</taxon>
        <taxon>lamiids</taxon>
        <taxon>Solanales</taxon>
        <taxon>Solanaceae</taxon>
        <taxon>Solanoideae</taxon>
        <taxon>Solaneae</taxon>
        <taxon>Solanum</taxon>
    </lineage>
</organism>
<dbReference type="GO" id="GO:0003676">
    <property type="term" value="F:nucleic acid binding"/>
    <property type="evidence" value="ECO:0007669"/>
    <property type="project" value="InterPro"/>
</dbReference>
<dbReference type="EMBL" id="CP133612">
    <property type="protein sequence ID" value="WMV09698.1"/>
    <property type="molecule type" value="Genomic_DNA"/>
</dbReference>
<proteinExistence type="predicted"/>
<keyword evidence="2" id="KW-1185">Reference proteome</keyword>
<dbReference type="InterPro" id="IPR036397">
    <property type="entry name" value="RNaseH_sf"/>
</dbReference>
<dbReference type="PANTHER" id="PTHR45835">
    <property type="entry name" value="YALI0A06105P"/>
    <property type="match status" value="1"/>
</dbReference>
<evidence type="ECO:0000313" key="1">
    <source>
        <dbReference type="EMBL" id="WMV09698.1"/>
    </source>
</evidence>
<name>A0AAF0TA16_SOLVR</name>
<gene>
    <name evidence="1" type="ORF">MTR67_003083</name>
</gene>